<dbReference type="AlphaFoldDB" id="A0A1I6IZA1"/>
<protein>
    <submittedName>
        <fullName evidence="1">Uncharacterized protein</fullName>
    </submittedName>
</protein>
<keyword evidence="2" id="KW-1185">Reference proteome</keyword>
<dbReference type="EMBL" id="FOYZ01000004">
    <property type="protein sequence ID" value="SFR72028.1"/>
    <property type="molecule type" value="Genomic_DNA"/>
</dbReference>
<dbReference type="STRING" id="37658.SAMN05661086_01279"/>
<dbReference type="Proteomes" id="UP000199659">
    <property type="component" value="Unassembled WGS sequence"/>
</dbReference>
<sequence length="41" mass="4792">MMMKKVIEQEILENVSDENVGDWENNQGCLKILKETLKLQV</sequence>
<accession>A0A1I6IZA1</accession>
<organism evidence="1 2">
    <name type="scientific">Anaeromicropila populeti</name>
    <dbReference type="NCBI Taxonomy" id="37658"/>
    <lineage>
        <taxon>Bacteria</taxon>
        <taxon>Bacillati</taxon>
        <taxon>Bacillota</taxon>
        <taxon>Clostridia</taxon>
        <taxon>Lachnospirales</taxon>
        <taxon>Lachnospiraceae</taxon>
        <taxon>Anaeromicropila</taxon>
    </lineage>
</organism>
<evidence type="ECO:0000313" key="1">
    <source>
        <dbReference type="EMBL" id="SFR72028.1"/>
    </source>
</evidence>
<proteinExistence type="predicted"/>
<gene>
    <name evidence="1" type="ORF">SAMN05661086_01279</name>
</gene>
<evidence type="ECO:0000313" key="2">
    <source>
        <dbReference type="Proteomes" id="UP000199659"/>
    </source>
</evidence>
<reference evidence="1 2" key="1">
    <citation type="submission" date="2016-10" db="EMBL/GenBank/DDBJ databases">
        <authorList>
            <person name="de Groot N.N."/>
        </authorList>
    </citation>
    <scope>NUCLEOTIDE SEQUENCE [LARGE SCALE GENOMIC DNA]</scope>
    <source>
        <strain evidence="1 2">743A</strain>
    </source>
</reference>
<name>A0A1I6IZA1_9FIRM</name>